<name>A0AB34JI26_PRYPA</name>
<dbReference type="AlphaFoldDB" id="A0AB34JI26"/>
<sequence>MSGCPWAAPTRIACVGDSLTHGDSLHAYKPYSVPRCSWADPHCRGNWPLTLGALLGKRFDVRNFGQVGWPACARLPEECVLPPTDNQTERLPLTTTAAAGELDACERAMRRWPLTRDALAFAPHVVVVLLGTNDAVGTYWERCGALGFERALLLLLRALLAARPYVLLLEPPPVLGEASGGICFAAHLCRYNPRRCAATAECTSCLADDSVRRSGCVWIPQLRQVRASIRKVAASLDHAHGLWKTLGLRVAGGAERAGGKWEHAHWRKGGRGCGQSMVRLAPPLPIEADPELYQGPIHLNARGSALVACAVHAELQHCGSDACEGANGTWTTANSSRRHEELCTPYFKRYVRERISRGSERSWHAKIETSILGPQHMNQL</sequence>
<proteinExistence type="predicted"/>
<evidence type="ECO:0000313" key="1">
    <source>
        <dbReference type="EMBL" id="KAL1521534.1"/>
    </source>
</evidence>
<organism evidence="1 2">
    <name type="scientific">Prymnesium parvum</name>
    <name type="common">Toxic golden alga</name>
    <dbReference type="NCBI Taxonomy" id="97485"/>
    <lineage>
        <taxon>Eukaryota</taxon>
        <taxon>Haptista</taxon>
        <taxon>Haptophyta</taxon>
        <taxon>Prymnesiophyceae</taxon>
        <taxon>Prymnesiales</taxon>
        <taxon>Prymnesiaceae</taxon>
        <taxon>Prymnesium</taxon>
    </lineage>
</organism>
<dbReference type="Proteomes" id="UP001515480">
    <property type="component" value="Unassembled WGS sequence"/>
</dbReference>
<evidence type="ECO:0008006" key="3">
    <source>
        <dbReference type="Google" id="ProtNLM"/>
    </source>
</evidence>
<dbReference type="InterPro" id="IPR036514">
    <property type="entry name" value="SGNH_hydro_sf"/>
</dbReference>
<dbReference type="Gene3D" id="3.40.50.1110">
    <property type="entry name" value="SGNH hydrolase"/>
    <property type="match status" value="1"/>
</dbReference>
<dbReference type="EMBL" id="JBGBPQ010000007">
    <property type="protein sequence ID" value="KAL1521534.1"/>
    <property type="molecule type" value="Genomic_DNA"/>
</dbReference>
<accession>A0AB34JI26</accession>
<comment type="caution">
    <text evidence="1">The sequence shown here is derived from an EMBL/GenBank/DDBJ whole genome shotgun (WGS) entry which is preliminary data.</text>
</comment>
<reference evidence="1 2" key="1">
    <citation type="journal article" date="2024" name="Science">
        <title>Giant polyketide synthase enzymes in the biosynthesis of giant marine polyether toxins.</title>
        <authorList>
            <person name="Fallon T.R."/>
            <person name="Shende V.V."/>
            <person name="Wierzbicki I.H."/>
            <person name="Pendleton A.L."/>
            <person name="Watervoot N.F."/>
            <person name="Auber R.P."/>
            <person name="Gonzalez D.J."/>
            <person name="Wisecaver J.H."/>
            <person name="Moore B.S."/>
        </authorList>
    </citation>
    <scope>NUCLEOTIDE SEQUENCE [LARGE SCALE GENOMIC DNA]</scope>
    <source>
        <strain evidence="1 2">12B1</strain>
    </source>
</reference>
<gene>
    <name evidence="1" type="ORF">AB1Y20_021193</name>
</gene>
<keyword evidence="2" id="KW-1185">Reference proteome</keyword>
<evidence type="ECO:0000313" key="2">
    <source>
        <dbReference type="Proteomes" id="UP001515480"/>
    </source>
</evidence>
<dbReference type="SUPFAM" id="SSF52266">
    <property type="entry name" value="SGNH hydrolase"/>
    <property type="match status" value="1"/>
</dbReference>
<protein>
    <recommendedName>
        <fullName evidence="3">SGNH hydrolase-type esterase domain-containing protein</fullName>
    </recommendedName>
</protein>